<dbReference type="InterPro" id="IPR036129">
    <property type="entry name" value="Glycerate_kinase_sf"/>
</dbReference>
<dbReference type="EMBL" id="AJDQ01000002">
    <property type="protein sequence ID" value="EOI59036.1"/>
    <property type="molecule type" value="Genomic_DNA"/>
</dbReference>
<keyword evidence="3 4" id="KW-0418">Kinase</keyword>
<dbReference type="Proteomes" id="UP000013750">
    <property type="component" value="Unassembled WGS sequence"/>
</dbReference>
<dbReference type="PANTHER" id="PTHR21599:SF0">
    <property type="entry name" value="GLYCERATE KINASE"/>
    <property type="match status" value="1"/>
</dbReference>
<dbReference type="AlphaFoldDB" id="R2VN58"/>
<evidence type="ECO:0000256" key="1">
    <source>
        <dbReference type="ARBA" id="ARBA00006284"/>
    </source>
</evidence>
<dbReference type="eggNOG" id="COG1929">
    <property type="taxonomic scope" value="Bacteria"/>
</dbReference>
<evidence type="ECO:0000256" key="2">
    <source>
        <dbReference type="ARBA" id="ARBA00022679"/>
    </source>
</evidence>
<dbReference type="InterPro" id="IPR004381">
    <property type="entry name" value="Glycerate_kinase"/>
</dbReference>
<dbReference type="Gene3D" id="3.40.50.10350">
    <property type="entry name" value="Glycerate kinase, domain 1"/>
    <property type="match status" value="1"/>
</dbReference>
<evidence type="ECO:0000313" key="5">
    <source>
        <dbReference type="EMBL" id="EOI59036.1"/>
    </source>
</evidence>
<sequence>MNILVAMDSFKGSVSSLEAGEAVKKGIQAGMKSLHEEVLVIDILPVADGGEGTVEAFVAGTSGSIKTAIVTGPQGKPIEARYGRLGERAILEVAETSGITLVKKAEQDPWRATTYGLGELIRRLVQEGQREFLIGLGGSVTNDGGFGMLQALGYRFLDKDGQALSHQICEMAHIAKIEDSHVPIELKDCQFIVASDVTNPLSGEQGATAIFGPQKGVQPAEVETFDGLLQQFAQQTKTYLNKDFSRKAGAGAAGGLGFAFLAYLNGEILPGFQRLAEEKHFDERIKASDLVITGEGRLDAQSVMGKVPSALAKITRKYDKPLIVIAGSTSEDAHQCNDHGVDAYFSILHSLGTEEELLYPENTLKSIQQTAEQLFRFYQKMKAL</sequence>
<evidence type="ECO:0000256" key="3">
    <source>
        <dbReference type="ARBA" id="ARBA00022777"/>
    </source>
</evidence>
<dbReference type="Gene3D" id="3.90.1510.10">
    <property type="entry name" value="Glycerate kinase, domain 2"/>
    <property type="match status" value="1"/>
</dbReference>
<dbReference type="NCBIfam" id="TIGR00045">
    <property type="entry name" value="glycerate kinase"/>
    <property type="match status" value="1"/>
</dbReference>
<dbReference type="SUPFAM" id="SSF110738">
    <property type="entry name" value="Glycerate kinase I"/>
    <property type="match status" value="1"/>
</dbReference>
<organism evidence="5 7">
    <name type="scientific">Enterococcus gilvus ATCC BAA-350</name>
    <dbReference type="NCBI Taxonomy" id="1158614"/>
    <lineage>
        <taxon>Bacteria</taxon>
        <taxon>Bacillati</taxon>
        <taxon>Bacillota</taxon>
        <taxon>Bacilli</taxon>
        <taxon>Lactobacillales</taxon>
        <taxon>Enterococcaceae</taxon>
        <taxon>Enterococcus</taxon>
    </lineage>
</organism>
<dbReference type="HOGENOM" id="CLU_028255_0_0_9"/>
<name>R2VN58_9ENTE</name>
<dbReference type="InterPro" id="IPR018197">
    <property type="entry name" value="Glycerate_kinase_RE-like"/>
</dbReference>
<dbReference type="OrthoDB" id="9774290at2"/>
<reference evidence="6 8" key="2">
    <citation type="submission" date="2013-03" db="EMBL/GenBank/DDBJ databases">
        <title>The Genome Sequence of Enterococcus gilvus ATCC BAA-350 (PacBio/Illumina hybrid assembly).</title>
        <authorList>
            <consortium name="The Broad Institute Genomics Platform"/>
            <consortium name="The Broad Institute Genome Sequencing Center for Infectious Disease"/>
            <person name="Earl A."/>
            <person name="Russ C."/>
            <person name="Gilmore M."/>
            <person name="Surin D."/>
            <person name="Walker B."/>
            <person name="Young S."/>
            <person name="Zeng Q."/>
            <person name="Gargeya S."/>
            <person name="Fitzgerald M."/>
            <person name="Haas B."/>
            <person name="Abouelleil A."/>
            <person name="Allen A.W."/>
            <person name="Alvarado L."/>
            <person name="Arachchi H.M."/>
            <person name="Berlin A.M."/>
            <person name="Chapman S.B."/>
            <person name="Gainer-Dewar J."/>
            <person name="Goldberg J."/>
            <person name="Griggs A."/>
            <person name="Gujja S."/>
            <person name="Hansen M."/>
            <person name="Howarth C."/>
            <person name="Imamovic A."/>
            <person name="Ireland A."/>
            <person name="Larimer J."/>
            <person name="McCowan C."/>
            <person name="Murphy C."/>
            <person name="Pearson M."/>
            <person name="Poon T.W."/>
            <person name="Priest M."/>
            <person name="Roberts A."/>
            <person name="Saif S."/>
            <person name="Shea T."/>
            <person name="Sisk P."/>
            <person name="Sykes S."/>
            <person name="Wortman J."/>
            <person name="Nusbaum C."/>
            <person name="Birren B."/>
        </authorList>
    </citation>
    <scope>NUCLEOTIDE SEQUENCE [LARGE SCALE GENOMIC DNA]</scope>
    <source>
        <strain evidence="6 8">ATCC BAA-350</strain>
    </source>
</reference>
<evidence type="ECO:0000256" key="4">
    <source>
        <dbReference type="PIRNR" id="PIRNR006078"/>
    </source>
</evidence>
<gene>
    <name evidence="6" type="ORF">I592_03225</name>
    <name evidence="5" type="ORF">UKC_00222</name>
</gene>
<dbReference type="PATRIC" id="fig|1158614.3.peg.213"/>
<dbReference type="RefSeq" id="WP_010778673.1">
    <property type="nucleotide sequence ID" value="NZ_ASWH01000002.1"/>
</dbReference>
<dbReference type="GO" id="GO:0008887">
    <property type="term" value="F:glycerate kinase activity"/>
    <property type="evidence" value="ECO:0007669"/>
    <property type="project" value="UniProtKB-UniRule"/>
</dbReference>
<dbReference type="PIRSF" id="PIRSF006078">
    <property type="entry name" value="GlxK"/>
    <property type="match status" value="1"/>
</dbReference>
<dbReference type="Pfam" id="PF02595">
    <property type="entry name" value="Gly_kinase"/>
    <property type="match status" value="1"/>
</dbReference>
<evidence type="ECO:0000313" key="7">
    <source>
        <dbReference type="Proteomes" id="UP000013750"/>
    </source>
</evidence>
<dbReference type="InterPro" id="IPR018193">
    <property type="entry name" value="Glyc_kinase_flavodox-like_fold"/>
</dbReference>
<dbReference type="GO" id="GO:0031388">
    <property type="term" value="P:organic acid phosphorylation"/>
    <property type="evidence" value="ECO:0007669"/>
    <property type="project" value="UniProtKB-UniRule"/>
</dbReference>
<dbReference type="PANTHER" id="PTHR21599">
    <property type="entry name" value="GLYCERATE KINASE"/>
    <property type="match status" value="1"/>
</dbReference>
<keyword evidence="2 4" id="KW-0808">Transferase</keyword>
<comment type="similarity">
    <text evidence="1 4">Belongs to the glycerate kinase type-1 family.</text>
</comment>
<evidence type="ECO:0000313" key="8">
    <source>
        <dbReference type="Proteomes" id="UP000014160"/>
    </source>
</evidence>
<keyword evidence="8" id="KW-1185">Reference proteome</keyword>
<protein>
    <submittedName>
        <fullName evidence="5">Glycerate kinase</fullName>
    </submittedName>
</protein>
<dbReference type="EMBL" id="ASWH01000002">
    <property type="protein sequence ID" value="EOW79087.1"/>
    <property type="molecule type" value="Genomic_DNA"/>
</dbReference>
<comment type="caution">
    <text evidence="5">The sequence shown here is derived from an EMBL/GenBank/DDBJ whole genome shotgun (WGS) entry which is preliminary data.</text>
</comment>
<reference evidence="5 7" key="1">
    <citation type="submission" date="2013-02" db="EMBL/GenBank/DDBJ databases">
        <title>The Genome Sequence of Enterococcus gilvus ATCC BAA-350.</title>
        <authorList>
            <consortium name="The Broad Institute Genome Sequencing Platform"/>
            <consortium name="The Broad Institute Genome Sequencing Center for Infectious Disease"/>
            <person name="Earl A.M."/>
            <person name="Gilmore M.S."/>
            <person name="Lebreton F."/>
            <person name="Walker B."/>
            <person name="Young S.K."/>
            <person name="Zeng Q."/>
            <person name="Gargeya S."/>
            <person name="Fitzgerald M."/>
            <person name="Haas B."/>
            <person name="Abouelleil A."/>
            <person name="Alvarado L."/>
            <person name="Arachchi H.M."/>
            <person name="Berlin A.M."/>
            <person name="Chapman S.B."/>
            <person name="Dewar J."/>
            <person name="Goldberg J."/>
            <person name="Griggs A."/>
            <person name="Gujja S."/>
            <person name="Hansen M."/>
            <person name="Howarth C."/>
            <person name="Imamovic A."/>
            <person name="Larimer J."/>
            <person name="McCowan C."/>
            <person name="Murphy C."/>
            <person name="Neiman D."/>
            <person name="Pearson M."/>
            <person name="Priest M."/>
            <person name="Roberts A."/>
            <person name="Saif S."/>
            <person name="Shea T."/>
            <person name="Sisk P."/>
            <person name="Sykes S."/>
            <person name="Wortman J."/>
            <person name="Nusbaum C."/>
            <person name="Birren B."/>
        </authorList>
    </citation>
    <scope>NUCLEOTIDE SEQUENCE [LARGE SCALE GENOMIC DNA]</scope>
    <source>
        <strain evidence="5 7">ATCC BAA-350</strain>
    </source>
</reference>
<dbReference type="Proteomes" id="UP000014160">
    <property type="component" value="Unassembled WGS sequence"/>
</dbReference>
<accession>R2VN58</accession>
<evidence type="ECO:0000313" key="6">
    <source>
        <dbReference type="EMBL" id="EOW79087.1"/>
    </source>
</evidence>
<proteinExistence type="inferred from homology"/>